<evidence type="ECO:0000313" key="3">
    <source>
        <dbReference type="EMBL" id="PAU97259.1"/>
    </source>
</evidence>
<dbReference type="OrthoDB" id="7597230at2"/>
<dbReference type="SUPFAM" id="SSF47413">
    <property type="entry name" value="lambda repressor-like DNA-binding domains"/>
    <property type="match status" value="1"/>
</dbReference>
<keyword evidence="4" id="KW-1185">Reference proteome</keyword>
<protein>
    <recommendedName>
        <fullName evidence="2">HTH cro/C1-type domain-containing protein</fullName>
    </recommendedName>
</protein>
<feature type="region of interest" description="Disordered" evidence="1">
    <location>
        <begin position="116"/>
        <end position="194"/>
    </location>
</feature>
<feature type="domain" description="HTH cro/C1-type" evidence="2">
    <location>
        <begin position="12"/>
        <end position="41"/>
    </location>
</feature>
<dbReference type="InterPro" id="IPR047675">
    <property type="entry name" value="Putative_zinc-bd"/>
</dbReference>
<evidence type="ECO:0000313" key="4">
    <source>
        <dbReference type="Proteomes" id="UP000218023"/>
    </source>
</evidence>
<dbReference type="InterPro" id="IPR010982">
    <property type="entry name" value="Lambda_DNA-bd_dom_sf"/>
</dbReference>
<dbReference type="CDD" id="cd00093">
    <property type="entry name" value="HTH_XRE"/>
    <property type="match status" value="1"/>
</dbReference>
<dbReference type="RefSeq" id="WP_095640062.1">
    <property type="nucleotide sequence ID" value="NZ_NSJZ01000006.1"/>
</dbReference>
<dbReference type="Proteomes" id="UP000218023">
    <property type="component" value="Unassembled WGS sequence"/>
</dbReference>
<dbReference type="NCBIfam" id="NF041373">
    <property type="entry name" value="HGG_STG"/>
    <property type="match status" value="1"/>
</dbReference>
<dbReference type="GO" id="GO:0003677">
    <property type="term" value="F:DNA binding"/>
    <property type="evidence" value="ECO:0007669"/>
    <property type="project" value="InterPro"/>
</dbReference>
<reference evidence="3 4" key="1">
    <citation type="submission" date="2017-09" db="EMBL/GenBank/DDBJ databases">
        <title>Paracoccus alkalisoli sp. nov., isolated from saline alkaline soil.</title>
        <authorList>
            <person name="Dong X."/>
            <person name="Zhang G."/>
        </authorList>
    </citation>
    <scope>NUCLEOTIDE SEQUENCE [LARGE SCALE GENOMIC DNA]</scope>
    <source>
        <strain evidence="3 4">WN007</strain>
    </source>
</reference>
<evidence type="ECO:0000259" key="2">
    <source>
        <dbReference type="PROSITE" id="PS50943"/>
    </source>
</evidence>
<dbReference type="Gene3D" id="1.10.260.40">
    <property type="entry name" value="lambda repressor-like DNA-binding domains"/>
    <property type="match status" value="1"/>
</dbReference>
<organism evidence="3 4">
    <name type="scientific">Paracoccus salipaludis</name>
    <dbReference type="NCBI Taxonomy" id="2032623"/>
    <lineage>
        <taxon>Bacteria</taxon>
        <taxon>Pseudomonadati</taxon>
        <taxon>Pseudomonadota</taxon>
        <taxon>Alphaproteobacteria</taxon>
        <taxon>Rhodobacterales</taxon>
        <taxon>Paracoccaceae</taxon>
        <taxon>Paracoccus</taxon>
    </lineage>
</organism>
<sequence>MRRYAGPKGAELAARRKAAGLTQRQLAAKAEVGRTAVQYWEAAPHLDPHGWAVSRMAEALGWVLGPVVCTTTYARGHGLLDPFEAMDAWAARQLAAYREREAQRAARRCVRCGAKTRKGTPCRNKSEPGKRRCKFHGGLSTGARTPEGIERIRQAQRRRWAKARDKSASAPTGNQAPDPAVTRDLSKAVPHART</sequence>
<evidence type="ECO:0000256" key="1">
    <source>
        <dbReference type="SAM" id="MobiDB-lite"/>
    </source>
</evidence>
<dbReference type="SMART" id="SM00530">
    <property type="entry name" value="HTH_XRE"/>
    <property type="match status" value="1"/>
</dbReference>
<dbReference type="EMBL" id="NSJZ01000006">
    <property type="protein sequence ID" value="PAU97259.1"/>
    <property type="molecule type" value="Genomic_DNA"/>
</dbReference>
<dbReference type="AlphaFoldDB" id="A0A2A2GK42"/>
<gene>
    <name evidence="3" type="ORF">CK240_09265</name>
</gene>
<name>A0A2A2GK42_9RHOB</name>
<accession>A0A2A2GK42</accession>
<dbReference type="InterPro" id="IPR001387">
    <property type="entry name" value="Cro/C1-type_HTH"/>
</dbReference>
<comment type="caution">
    <text evidence="3">The sequence shown here is derived from an EMBL/GenBank/DDBJ whole genome shotgun (WGS) entry which is preliminary data.</text>
</comment>
<proteinExistence type="predicted"/>
<dbReference type="PROSITE" id="PS50943">
    <property type="entry name" value="HTH_CROC1"/>
    <property type="match status" value="1"/>
</dbReference>
<dbReference type="Pfam" id="PF13560">
    <property type="entry name" value="HTH_31"/>
    <property type="match status" value="1"/>
</dbReference>